<organism evidence="2 3">
    <name type="scientific">Methanosarcina acetivorans (strain ATCC 35395 / DSM 2834 / JCM 12185 / C2A)</name>
    <dbReference type="NCBI Taxonomy" id="188937"/>
    <lineage>
        <taxon>Archaea</taxon>
        <taxon>Methanobacteriati</taxon>
        <taxon>Methanobacteriota</taxon>
        <taxon>Stenosarchaea group</taxon>
        <taxon>Methanomicrobia</taxon>
        <taxon>Methanosarcinales</taxon>
        <taxon>Methanosarcinaceae</taxon>
        <taxon>Methanosarcina</taxon>
    </lineage>
</organism>
<keyword evidence="3" id="KW-1185">Reference proteome</keyword>
<evidence type="ECO:0000313" key="3">
    <source>
        <dbReference type="Proteomes" id="UP000002487"/>
    </source>
</evidence>
<accession>Q8TM72</accession>
<dbReference type="EnsemblBacteria" id="AAM06175">
    <property type="protein sequence ID" value="AAM06175"/>
    <property type="gene ID" value="MA_2798"/>
</dbReference>
<dbReference type="EMBL" id="AE010299">
    <property type="protein sequence ID" value="AAM06175.1"/>
    <property type="molecule type" value="Genomic_DNA"/>
</dbReference>
<evidence type="ECO:0000313" key="2">
    <source>
        <dbReference type="EMBL" id="AAM06175.1"/>
    </source>
</evidence>
<dbReference type="HOGENOM" id="CLU_1954643_0_0_2"/>
<dbReference type="Proteomes" id="UP000002487">
    <property type="component" value="Chromosome"/>
</dbReference>
<evidence type="ECO:0000256" key="1">
    <source>
        <dbReference type="SAM" id="Phobius"/>
    </source>
</evidence>
<keyword evidence="1" id="KW-0472">Membrane</keyword>
<dbReference type="InParanoid" id="Q8TM72"/>
<dbReference type="AlphaFoldDB" id="Q8TM72"/>
<gene>
    <name evidence="2" type="ordered locus">MA_2798</name>
</gene>
<dbReference type="KEGG" id="mac:MA_2798"/>
<reference evidence="2 3" key="1">
    <citation type="journal article" date="2002" name="Genome Res.">
        <title>The genome of Methanosarcina acetivorans reveals extensive metabolic and physiological diversity.</title>
        <authorList>
            <person name="Galagan J.E."/>
            <person name="Nusbaum C."/>
            <person name="Roy A."/>
            <person name="Endrizzi M.G."/>
            <person name="Macdonald P."/>
            <person name="FitzHugh W."/>
            <person name="Calvo S."/>
            <person name="Engels R."/>
            <person name="Smirnov S."/>
            <person name="Atnoor D."/>
            <person name="Brown A."/>
            <person name="Allen N."/>
            <person name="Naylor J."/>
            <person name="Stange-Thomann N."/>
            <person name="DeArellano K."/>
            <person name="Johnson R."/>
            <person name="Linton L."/>
            <person name="McEwan P."/>
            <person name="McKernan K."/>
            <person name="Talamas J."/>
            <person name="Tirrell A."/>
            <person name="Ye W."/>
            <person name="Zimmer A."/>
            <person name="Barber R.D."/>
            <person name="Cann I."/>
            <person name="Graham D.E."/>
            <person name="Grahame D.A."/>
            <person name="Guss A."/>
            <person name="Hedderich R."/>
            <person name="Ingram-Smith C."/>
            <person name="Kuettner C.H."/>
            <person name="Krzycki J.A."/>
            <person name="Leigh J.A."/>
            <person name="Li W."/>
            <person name="Liu J."/>
            <person name="Mukhopadhyay B."/>
            <person name="Reeve J.N."/>
            <person name="Smith K."/>
            <person name="Springer T.A."/>
            <person name="Umayam L.A."/>
            <person name="White O."/>
            <person name="White R.H."/>
            <person name="de Macario E.C."/>
            <person name="Ferry J.G."/>
            <person name="Jarrell K.F."/>
            <person name="Jing H."/>
            <person name="Macario A.J.L."/>
            <person name="Paulsen I."/>
            <person name="Pritchett M."/>
            <person name="Sowers K.R."/>
            <person name="Swanson R.V."/>
            <person name="Zinder S.H."/>
            <person name="Lander E."/>
            <person name="Metcalf W.W."/>
            <person name="Birren B."/>
        </authorList>
    </citation>
    <scope>NUCLEOTIDE SEQUENCE [LARGE SCALE GENOMIC DNA]</scope>
    <source>
        <strain evidence="3">ATCC 35395 / DSM 2834 / JCM 12185 / C2A</strain>
    </source>
</reference>
<sequence length="128" mass="14352">MVHCVRLHSTYLTRSSLAFSITLTTMAFDHSSLWWFGISTCIAIPRGPPSSSMQHSYTMRHSVTRIRFRGAQSSAYLMKLTFLVFFPLLGYLAISNFSILSNVILAKIGDMSNNRVGLLSTPSSRNRT</sequence>
<keyword evidence="1" id="KW-1133">Transmembrane helix</keyword>
<proteinExistence type="predicted"/>
<keyword evidence="1" id="KW-0812">Transmembrane</keyword>
<feature type="transmembrane region" description="Helical" evidence="1">
    <location>
        <begin position="75"/>
        <end position="94"/>
    </location>
</feature>
<protein>
    <submittedName>
        <fullName evidence="2">Uncharacterized protein</fullName>
    </submittedName>
</protein>
<name>Q8TM72_METAC</name>